<dbReference type="PANTHER" id="PTHR11496:SF102">
    <property type="entry name" value="ALCOHOL DEHYDROGENASE 4"/>
    <property type="match status" value="1"/>
</dbReference>
<evidence type="ECO:0000256" key="4">
    <source>
        <dbReference type="SAM" id="MobiDB-lite"/>
    </source>
</evidence>
<dbReference type="Gene3D" id="1.20.1090.10">
    <property type="entry name" value="Dehydroquinate synthase-like - alpha domain"/>
    <property type="match status" value="1"/>
</dbReference>
<evidence type="ECO:0000259" key="6">
    <source>
        <dbReference type="Pfam" id="PF25137"/>
    </source>
</evidence>
<dbReference type="AlphaFoldDB" id="A0A285VIS1"/>
<sequence>MRRFTHDTLGQRVILASGGAAAHLTAEVARLGGERVMVVADGPGADLAAQALGGQVALRWTEVLQHVPVELAERAREAASRGGVDVIVSVGGGSTTGLAKAVALTSGVPIVAVPTTYAGSEATDVWGLTEASTKTTGSDPAVLPVTVIYDAELTTSLPVALSVASGLNALAHCVDSLWAPRADPINLALALEGARALSEGLPQVVSAPADLEGREVCLYGAYLAAVAFASAGSGMHHKICHVLGGSFGLPHAETHAIVLPHVLAHNAPAVPELTRRLAEALGNPDASDPARAAVTALQALRRRLDAPEALRDHGLAEADIPEAAARCLAAVPDSNPVPLTRRSMTGLLRAAWAGDPPAPSPAHPSPTQRRD</sequence>
<keyword evidence="2" id="KW-0560">Oxidoreductase</keyword>
<evidence type="ECO:0000256" key="3">
    <source>
        <dbReference type="ARBA" id="ARBA00023027"/>
    </source>
</evidence>
<accession>A0A285VIS1</accession>
<reference evidence="8" key="1">
    <citation type="submission" date="2017-08" db="EMBL/GenBank/DDBJ databases">
        <authorList>
            <person name="Varghese N."/>
            <person name="Submissions S."/>
        </authorList>
    </citation>
    <scope>NUCLEOTIDE SEQUENCE [LARGE SCALE GENOMIC DNA]</scope>
    <source>
        <strain evidence="8">USBA17B2</strain>
    </source>
</reference>
<dbReference type="GO" id="GO:0004022">
    <property type="term" value="F:alcohol dehydrogenase (NAD+) activity"/>
    <property type="evidence" value="ECO:0007669"/>
    <property type="project" value="TreeGrafter"/>
</dbReference>
<dbReference type="SUPFAM" id="SSF56796">
    <property type="entry name" value="Dehydroquinate synthase-like"/>
    <property type="match status" value="1"/>
</dbReference>
<dbReference type="Proteomes" id="UP000219688">
    <property type="component" value="Unassembled WGS sequence"/>
</dbReference>
<dbReference type="Gene3D" id="3.40.50.1970">
    <property type="match status" value="1"/>
</dbReference>
<feature type="region of interest" description="Disordered" evidence="4">
    <location>
        <begin position="350"/>
        <end position="371"/>
    </location>
</feature>
<dbReference type="GO" id="GO:0046872">
    <property type="term" value="F:metal ion binding"/>
    <property type="evidence" value="ECO:0007669"/>
    <property type="project" value="InterPro"/>
</dbReference>
<dbReference type="GO" id="GO:0018506">
    <property type="term" value="F:maleylacetate reductase activity"/>
    <property type="evidence" value="ECO:0007669"/>
    <property type="project" value="InterPro"/>
</dbReference>
<feature type="domain" description="Alcohol dehydrogenase iron-type/glycerol dehydrogenase GldA" evidence="5">
    <location>
        <begin position="16"/>
        <end position="150"/>
    </location>
</feature>
<proteinExistence type="inferred from homology"/>
<feature type="domain" description="Fe-containing alcohol dehydrogenase-like C-terminal" evidence="6">
    <location>
        <begin position="163"/>
        <end position="352"/>
    </location>
</feature>
<evidence type="ECO:0000256" key="1">
    <source>
        <dbReference type="ARBA" id="ARBA00007358"/>
    </source>
</evidence>
<keyword evidence="3" id="KW-0520">NAD</keyword>
<dbReference type="InterPro" id="IPR056798">
    <property type="entry name" value="ADH_Fe_C"/>
</dbReference>
<evidence type="ECO:0000313" key="8">
    <source>
        <dbReference type="Proteomes" id="UP000219688"/>
    </source>
</evidence>
<evidence type="ECO:0000313" key="7">
    <source>
        <dbReference type="EMBL" id="SOC54014.1"/>
    </source>
</evidence>
<dbReference type="Pfam" id="PF00465">
    <property type="entry name" value="Fe-ADH"/>
    <property type="match status" value="1"/>
</dbReference>
<dbReference type="InterPro" id="IPR039697">
    <property type="entry name" value="Alcohol_dehydrogenase_Fe"/>
</dbReference>
<dbReference type="InterPro" id="IPR001670">
    <property type="entry name" value="ADH_Fe/GldA"/>
</dbReference>
<keyword evidence="8" id="KW-1185">Reference proteome</keyword>
<protein>
    <submittedName>
        <fullName evidence="7">Maleylacetate reductase</fullName>
    </submittedName>
</protein>
<dbReference type="CDD" id="cd08177">
    <property type="entry name" value="MAR"/>
    <property type="match status" value="1"/>
</dbReference>
<organism evidence="7 8">
    <name type="scientific">Ornithinimicrobium cerasi</name>
    <dbReference type="NCBI Taxonomy" id="2248773"/>
    <lineage>
        <taxon>Bacteria</taxon>
        <taxon>Bacillati</taxon>
        <taxon>Actinomycetota</taxon>
        <taxon>Actinomycetes</taxon>
        <taxon>Micrococcales</taxon>
        <taxon>Ornithinimicrobiaceae</taxon>
        <taxon>Ornithinimicrobium</taxon>
    </lineage>
</organism>
<dbReference type="EMBL" id="OBQK01000002">
    <property type="protein sequence ID" value="SOC54014.1"/>
    <property type="molecule type" value="Genomic_DNA"/>
</dbReference>
<dbReference type="PANTHER" id="PTHR11496">
    <property type="entry name" value="ALCOHOL DEHYDROGENASE"/>
    <property type="match status" value="1"/>
</dbReference>
<gene>
    <name evidence="7" type="ORF">SAMN05421879_102313</name>
</gene>
<dbReference type="InterPro" id="IPR034786">
    <property type="entry name" value="MAR"/>
</dbReference>
<evidence type="ECO:0000259" key="5">
    <source>
        <dbReference type="Pfam" id="PF00465"/>
    </source>
</evidence>
<evidence type="ECO:0000256" key="2">
    <source>
        <dbReference type="ARBA" id="ARBA00023002"/>
    </source>
</evidence>
<dbReference type="Pfam" id="PF25137">
    <property type="entry name" value="ADH_Fe_C"/>
    <property type="match status" value="1"/>
</dbReference>
<dbReference type="RefSeq" id="WP_097187337.1">
    <property type="nucleotide sequence ID" value="NZ_OBQK01000002.1"/>
</dbReference>
<comment type="similarity">
    <text evidence="1">Belongs to the iron-containing alcohol dehydrogenase family.</text>
</comment>
<name>A0A285VIS1_9MICO</name>